<dbReference type="Gene3D" id="1.10.860.10">
    <property type="entry name" value="DNAb Helicase, Chain A"/>
    <property type="match status" value="1"/>
</dbReference>
<organism evidence="14 15">
    <name type="scientific">candidate division WOR-3 bacterium</name>
    <dbReference type="NCBI Taxonomy" id="2052148"/>
    <lineage>
        <taxon>Bacteria</taxon>
        <taxon>Bacteria division WOR-3</taxon>
    </lineage>
</organism>
<evidence type="ECO:0000259" key="13">
    <source>
        <dbReference type="PROSITE" id="PS51199"/>
    </source>
</evidence>
<dbReference type="Pfam" id="PF03796">
    <property type="entry name" value="DnaB_C"/>
    <property type="match status" value="1"/>
</dbReference>
<dbReference type="InterPro" id="IPR036185">
    <property type="entry name" value="DNA_heli_DnaB-like_N_sf"/>
</dbReference>
<evidence type="ECO:0000256" key="12">
    <source>
        <dbReference type="RuleBase" id="RU362085"/>
    </source>
</evidence>
<comment type="caution">
    <text evidence="14">The sequence shown here is derived from an EMBL/GenBank/DDBJ whole genome shotgun (WGS) entry which is preliminary data.</text>
</comment>
<evidence type="ECO:0000256" key="7">
    <source>
        <dbReference type="ARBA" id="ARBA00022840"/>
    </source>
</evidence>
<dbReference type="GO" id="GO:0005524">
    <property type="term" value="F:ATP binding"/>
    <property type="evidence" value="ECO:0007669"/>
    <property type="project" value="UniProtKB-UniRule"/>
</dbReference>
<evidence type="ECO:0000256" key="9">
    <source>
        <dbReference type="ARBA" id="ARBA00023235"/>
    </source>
</evidence>
<dbReference type="GO" id="GO:0016887">
    <property type="term" value="F:ATP hydrolysis activity"/>
    <property type="evidence" value="ECO:0007669"/>
    <property type="project" value="RHEA"/>
</dbReference>
<dbReference type="SUPFAM" id="SSF48024">
    <property type="entry name" value="N-terminal domain of DnaB helicase"/>
    <property type="match status" value="1"/>
</dbReference>
<dbReference type="PROSITE" id="PS51199">
    <property type="entry name" value="SF4_HELICASE"/>
    <property type="match status" value="1"/>
</dbReference>
<evidence type="ECO:0000256" key="2">
    <source>
        <dbReference type="ARBA" id="ARBA00022515"/>
    </source>
</evidence>
<keyword evidence="4 12" id="KW-0547">Nucleotide-binding</keyword>
<accession>A0A660SJ02</accession>
<sequence length="421" mass="47140">MAEERVPPQSLEAEQNLLGSMLLDMGAVVKALELVTEECFYSPAHKKIFQAIVNLFQQNVTPDLVTVTDELRKMKELENVGGVEYLNSLVANVISTANVESHAKVIVEKRVKRDLIQAASEILNRGYDEGVDASSLADLAQNLIFSIGEQGLRKKVQSVREIVGPVVEEIESFRDHHRPITGLETGFITLDERTAGLQKGDLIIVAGRPSMGKTAFVLNIATHVAMELNIPVLIFSLEMSSRQLVQRILSSESGVRFEDLRRGRVSPRDWTRILTVRDQLVNVPIWVDDTPSIPVLELKAKSRRLKAELDVGLIIVDYIQLMTPPTLRRRSPTRQEEIAEISLTLKAMSRELDVPVIAVSQLSRRPEVRDDPVPKLSDLRESGALEQDADVVIFLYREEYYNPTPENRGIADVIIAKQRNG</sequence>
<keyword evidence="7 12" id="KW-0067">ATP-binding</keyword>
<dbReference type="EMBL" id="QNBE01000056">
    <property type="protein sequence ID" value="RKX70001.1"/>
    <property type="molecule type" value="Genomic_DNA"/>
</dbReference>
<evidence type="ECO:0000256" key="3">
    <source>
        <dbReference type="ARBA" id="ARBA00022705"/>
    </source>
</evidence>
<dbReference type="InterPro" id="IPR007692">
    <property type="entry name" value="DNA_helicase_DnaB"/>
</dbReference>
<evidence type="ECO:0000313" key="15">
    <source>
        <dbReference type="Proteomes" id="UP000268469"/>
    </source>
</evidence>
<dbReference type="GO" id="GO:0006269">
    <property type="term" value="P:DNA replication, synthesis of primer"/>
    <property type="evidence" value="ECO:0007669"/>
    <property type="project" value="UniProtKB-UniRule"/>
</dbReference>
<evidence type="ECO:0000313" key="14">
    <source>
        <dbReference type="EMBL" id="RKX70001.1"/>
    </source>
</evidence>
<comment type="catalytic activity">
    <reaction evidence="10 12">
        <text>ATP + H2O = ADP + phosphate + H(+)</text>
        <dbReference type="Rhea" id="RHEA:13065"/>
        <dbReference type="ChEBI" id="CHEBI:15377"/>
        <dbReference type="ChEBI" id="CHEBI:15378"/>
        <dbReference type="ChEBI" id="CHEBI:30616"/>
        <dbReference type="ChEBI" id="CHEBI:43474"/>
        <dbReference type="ChEBI" id="CHEBI:456216"/>
        <dbReference type="EC" id="5.6.2.3"/>
    </reaction>
</comment>
<evidence type="ECO:0000256" key="10">
    <source>
        <dbReference type="ARBA" id="ARBA00048954"/>
    </source>
</evidence>
<dbReference type="NCBIfam" id="TIGR00665">
    <property type="entry name" value="DnaB"/>
    <property type="match status" value="1"/>
</dbReference>
<dbReference type="FunFam" id="1.10.860.10:FF:000001">
    <property type="entry name" value="Replicative DNA helicase"/>
    <property type="match status" value="1"/>
</dbReference>
<feature type="non-terminal residue" evidence="14">
    <location>
        <position position="421"/>
    </location>
</feature>
<dbReference type="Proteomes" id="UP000268469">
    <property type="component" value="Unassembled WGS sequence"/>
</dbReference>
<feature type="domain" description="SF4 helicase" evidence="13">
    <location>
        <begin position="176"/>
        <end position="421"/>
    </location>
</feature>
<dbReference type="GO" id="GO:0003677">
    <property type="term" value="F:DNA binding"/>
    <property type="evidence" value="ECO:0007669"/>
    <property type="project" value="UniProtKB-UniRule"/>
</dbReference>
<dbReference type="InterPro" id="IPR007693">
    <property type="entry name" value="DNA_helicase_DnaB-like_N"/>
</dbReference>
<evidence type="ECO:0000256" key="6">
    <source>
        <dbReference type="ARBA" id="ARBA00022806"/>
    </source>
</evidence>
<keyword evidence="5 12" id="KW-0378">Hydrolase</keyword>
<dbReference type="EC" id="5.6.2.3" evidence="11 12"/>
<keyword evidence="8 12" id="KW-0238">DNA-binding</keyword>
<keyword evidence="3 12" id="KW-0235">DNA replication</keyword>
<dbReference type="SMART" id="SM00382">
    <property type="entry name" value="AAA"/>
    <property type="match status" value="1"/>
</dbReference>
<proteinExistence type="inferred from homology"/>
<dbReference type="CDD" id="cd00984">
    <property type="entry name" value="DnaB_C"/>
    <property type="match status" value="1"/>
</dbReference>
<keyword evidence="9" id="KW-0413">Isomerase</keyword>
<dbReference type="SUPFAM" id="SSF52540">
    <property type="entry name" value="P-loop containing nucleoside triphosphate hydrolases"/>
    <property type="match status" value="1"/>
</dbReference>
<evidence type="ECO:0000256" key="11">
    <source>
        <dbReference type="NCBIfam" id="TIGR00665"/>
    </source>
</evidence>
<dbReference type="InterPro" id="IPR007694">
    <property type="entry name" value="DNA_helicase_DnaB-like_C"/>
</dbReference>
<dbReference type="AlphaFoldDB" id="A0A660SJ02"/>
<keyword evidence="6 12" id="KW-0347">Helicase</keyword>
<dbReference type="GO" id="GO:0043139">
    <property type="term" value="F:5'-3' DNA helicase activity"/>
    <property type="evidence" value="ECO:0007669"/>
    <property type="project" value="UniProtKB-EC"/>
</dbReference>
<evidence type="ECO:0000256" key="8">
    <source>
        <dbReference type="ARBA" id="ARBA00023125"/>
    </source>
</evidence>
<dbReference type="InterPro" id="IPR003593">
    <property type="entry name" value="AAA+_ATPase"/>
</dbReference>
<dbReference type="Gene3D" id="3.40.50.300">
    <property type="entry name" value="P-loop containing nucleotide triphosphate hydrolases"/>
    <property type="match status" value="1"/>
</dbReference>
<evidence type="ECO:0000256" key="5">
    <source>
        <dbReference type="ARBA" id="ARBA00022801"/>
    </source>
</evidence>
<evidence type="ECO:0000256" key="4">
    <source>
        <dbReference type="ARBA" id="ARBA00022741"/>
    </source>
</evidence>
<dbReference type="GO" id="GO:0005829">
    <property type="term" value="C:cytosol"/>
    <property type="evidence" value="ECO:0007669"/>
    <property type="project" value="TreeGrafter"/>
</dbReference>
<dbReference type="GO" id="GO:1990077">
    <property type="term" value="C:primosome complex"/>
    <property type="evidence" value="ECO:0007669"/>
    <property type="project" value="UniProtKB-UniRule"/>
</dbReference>
<dbReference type="InterPro" id="IPR016136">
    <property type="entry name" value="DNA_helicase_N/primase_C"/>
</dbReference>
<comment type="function">
    <text evidence="12">The main replicative DNA helicase, it participates in initiation and elongation during chromosome replication. Travels ahead of the DNA replisome, separating dsDNA into templates for DNA synthesis. A processive ATP-dependent 5'-3' DNA helicase it has DNA-dependent ATPase activity.</text>
</comment>
<dbReference type="InterPro" id="IPR027417">
    <property type="entry name" value="P-loop_NTPase"/>
</dbReference>
<evidence type="ECO:0000256" key="1">
    <source>
        <dbReference type="ARBA" id="ARBA00008428"/>
    </source>
</evidence>
<dbReference type="PANTHER" id="PTHR30153">
    <property type="entry name" value="REPLICATIVE DNA HELICASE DNAB"/>
    <property type="match status" value="1"/>
</dbReference>
<dbReference type="PANTHER" id="PTHR30153:SF2">
    <property type="entry name" value="REPLICATIVE DNA HELICASE"/>
    <property type="match status" value="1"/>
</dbReference>
<name>A0A660SJ02_UNCW3</name>
<keyword evidence="2 12" id="KW-0639">Primosome</keyword>
<protein>
    <recommendedName>
        <fullName evidence="11 12">Replicative DNA helicase</fullName>
        <ecNumber evidence="11 12">5.6.2.3</ecNumber>
    </recommendedName>
</protein>
<reference evidence="14 15" key="1">
    <citation type="submission" date="2018-06" db="EMBL/GenBank/DDBJ databases">
        <title>Extensive metabolic versatility and redundancy in microbially diverse, dynamic hydrothermal sediments.</title>
        <authorList>
            <person name="Dombrowski N."/>
            <person name="Teske A."/>
            <person name="Baker B.J."/>
        </authorList>
    </citation>
    <scope>NUCLEOTIDE SEQUENCE [LARGE SCALE GENOMIC DNA]</scope>
    <source>
        <strain evidence="14">B36_G15</strain>
    </source>
</reference>
<comment type="similarity">
    <text evidence="1 12">Belongs to the helicase family. DnaB subfamily.</text>
</comment>
<dbReference type="Pfam" id="PF00772">
    <property type="entry name" value="DnaB"/>
    <property type="match status" value="1"/>
</dbReference>
<gene>
    <name evidence="14" type="primary">dnaB</name>
    <name evidence="14" type="ORF">DRP53_06470</name>
</gene>